<dbReference type="OrthoDB" id="10281932at2759"/>
<sequence length="395" mass="44669">MSANYQGRLSKAPVAILCCQLCIVMVAIGAPFIGILFSLQEGYLFVFNELPELIINVIKPYISTTAIMHASLAYICFTAPIDDCKSQTDSNCDQEKAIILNIKEFITQRPERCESFSTAIHDALMDSAKLCPPDRTNTADSLLGKVRKFKPEITIDAGTKFLRNTVILFQSLNRIFHWPTSLAITGGTVVVIIGYQIIIQSRIADQDAALSDLINTKLKNVKKLRSKAIEYFMGTVENLVGTTAVLNLFRTLRDVGCFLFFYLLLRRVDKDKTSEIFAIYRYFSSIREAVDKLGSCYVQTALILQKSSTRIAQLALQLRWDVAHTNYREEKYFQTVYTTISDIAIADRKDEAIREQNKLLNGSEVNYGSGMNMDFLTHLDIELGMIRYNIEYNSL</sequence>
<proteinExistence type="predicted"/>
<keyword evidence="1" id="KW-0472">Membrane</keyword>
<organism evidence="2 3">
    <name type="scientific">Clonostachys rhizophaga</name>
    <dbReference type="NCBI Taxonomy" id="160324"/>
    <lineage>
        <taxon>Eukaryota</taxon>
        <taxon>Fungi</taxon>
        <taxon>Dikarya</taxon>
        <taxon>Ascomycota</taxon>
        <taxon>Pezizomycotina</taxon>
        <taxon>Sordariomycetes</taxon>
        <taxon>Hypocreomycetidae</taxon>
        <taxon>Hypocreales</taxon>
        <taxon>Bionectriaceae</taxon>
        <taxon>Clonostachys</taxon>
    </lineage>
</organism>
<protein>
    <submittedName>
        <fullName evidence="2">Uncharacterized protein</fullName>
    </submittedName>
</protein>
<dbReference type="EMBL" id="CABFNQ020000720">
    <property type="protein sequence ID" value="CAH0026374.1"/>
    <property type="molecule type" value="Genomic_DNA"/>
</dbReference>
<evidence type="ECO:0000313" key="2">
    <source>
        <dbReference type="EMBL" id="CAH0026374.1"/>
    </source>
</evidence>
<keyword evidence="1" id="KW-1133">Transmembrane helix</keyword>
<reference evidence="2" key="1">
    <citation type="submission" date="2021-10" db="EMBL/GenBank/DDBJ databases">
        <authorList>
            <person name="Piombo E."/>
        </authorList>
    </citation>
    <scope>NUCLEOTIDE SEQUENCE</scope>
</reference>
<comment type="caution">
    <text evidence="2">The sequence shown here is derived from an EMBL/GenBank/DDBJ whole genome shotgun (WGS) entry which is preliminary data.</text>
</comment>
<evidence type="ECO:0000256" key="1">
    <source>
        <dbReference type="SAM" id="Phobius"/>
    </source>
</evidence>
<feature type="transmembrane region" description="Helical" evidence="1">
    <location>
        <begin position="12"/>
        <end position="37"/>
    </location>
</feature>
<evidence type="ECO:0000313" key="3">
    <source>
        <dbReference type="Proteomes" id="UP000696573"/>
    </source>
</evidence>
<accession>A0A9N9VN71</accession>
<keyword evidence="1" id="KW-0812">Transmembrane</keyword>
<gene>
    <name evidence="2" type="ORF">CRHIZ90672A_00018984</name>
</gene>
<dbReference type="Proteomes" id="UP000696573">
    <property type="component" value="Unassembled WGS sequence"/>
</dbReference>
<dbReference type="AlphaFoldDB" id="A0A9N9VN71"/>
<keyword evidence="3" id="KW-1185">Reference proteome</keyword>
<name>A0A9N9VN71_9HYPO</name>